<protein>
    <submittedName>
        <fullName evidence="4">Streptogramin A acetyltransferase</fullName>
        <ecNumber evidence="4">2.3.1.-</ecNumber>
    </submittedName>
</protein>
<keyword evidence="3 4" id="KW-0012">Acyltransferase</keyword>
<keyword evidence="5" id="KW-1185">Reference proteome</keyword>
<dbReference type="InterPro" id="IPR051159">
    <property type="entry name" value="Hexapeptide_acetyltransf"/>
</dbReference>
<evidence type="ECO:0000256" key="1">
    <source>
        <dbReference type="ARBA" id="ARBA00022679"/>
    </source>
</evidence>
<evidence type="ECO:0000313" key="4">
    <source>
        <dbReference type="EMBL" id="AOS44992.1"/>
    </source>
</evidence>
<evidence type="ECO:0000256" key="2">
    <source>
        <dbReference type="ARBA" id="ARBA00022737"/>
    </source>
</evidence>
<dbReference type="KEGG" id="obg:Verru16b_02061"/>
<reference evidence="4 5" key="1">
    <citation type="submission" date="2016-06" db="EMBL/GenBank/DDBJ databases">
        <title>Three novel species with peptidoglycan cell walls form the new genus Lacunisphaera gen. nov. in the family Opitutaceae of the verrucomicrobial subdivision 4.</title>
        <authorList>
            <person name="Rast P."/>
            <person name="Gloeckner I."/>
            <person name="Jogler M."/>
            <person name="Boedeker C."/>
            <person name="Jeske O."/>
            <person name="Wiegand S."/>
            <person name="Reinhardt R."/>
            <person name="Schumann P."/>
            <person name="Rohde M."/>
            <person name="Spring S."/>
            <person name="Gloeckner F.O."/>
            <person name="Jogler C."/>
        </authorList>
    </citation>
    <scope>NUCLEOTIDE SEQUENCE [LARGE SCALE GENOMIC DNA]</scope>
    <source>
        <strain evidence="4 5">IG16b</strain>
    </source>
</reference>
<dbReference type="STRING" id="1838286.Verru16b_02061"/>
<dbReference type="SUPFAM" id="SSF51161">
    <property type="entry name" value="Trimeric LpxA-like enzymes"/>
    <property type="match status" value="1"/>
</dbReference>
<dbReference type="AlphaFoldDB" id="A0A1D8AVT1"/>
<name>A0A1D8AVT1_9BACT</name>
<evidence type="ECO:0000313" key="5">
    <source>
        <dbReference type="Proteomes" id="UP000095228"/>
    </source>
</evidence>
<organism evidence="4 5">
    <name type="scientific">Lacunisphaera limnophila</name>
    <dbReference type="NCBI Taxonomy" id="1838286"/>
    <lineage>
        <taxon>Bacteria</taxon>
        <taxon>Pseudomonadati</taxon>
        <taxon>Verrucomicrobiota</taxon>
        <taxon>Opitutia</taxon>
        <taxon>Opitutales</taxon>
        <taxon>Opitutaceae</taxon>
        <taxon>Lacunisphaera</taxon>
    </lineage>
</organism>
<dbReference type="Pfam" id="PF00132">
    <property type="entry name" value="Hexapep"/>
    <property type="match status" value="1"/>
</dbReference>
<dbReference type="CDD" id="cd04647">
    <property type="entry name" value="LbH_MAT_like"/>
    <property type="match status" value="1"/>
</dbReference>
<dbReference type="OrthoDB" id="9801697at2"/>
<keyword evidence="2" id="KW-0677">Repeat</keyword>
<dbReference type="PANTHER" id="PTHR23416:SF78">
    <property type="entry name" value="LIPOPOLYSACCHARIDE BIOSYNTHESIS O-ACETYL TRANSFERASE WBBJ-RELATED"/>
    <property type="match status" value="1"/>
</dbReference>
<dbReference type="InterPro" id="IPR011004">
    <property type="entry name" value="Trimer_LpxA-like_sf"/>
</dbReference>
<dbReference type="EC" id="2.3.1.-" evidence="4"/>
<dbReference type="Gene3D" id="2.160.10.10">
    <property type="entry name" value="Hexapeptide repeat proteins"/>
    <property type="match status" value="1"/>
</dbReference>
<gene>
    <name evidence="4" type="primary">vatD</name>
    <name evidence="4" type="ORF">Verru16b_02061</name>
</gene>
<dbReference type="GO" id="GO:0016746">
    <property type="term" value="F:acyltransferase activity"/>
    <property type="evidence" value="ECO:0007669"/>
    <property type="project" value="UniProtKB-KW"/>
</dbReference>
<dbReference type="PANTHER" id="PTHR23416">
    <property type="entry name" value="SIALIC ACID SYNTHASE-RELATED"/>
    <property type="match status" value="1"/>
</dbReference>
<sequence>MKTLLIRLYTWFQLTFCHRFAAVGKQPRIGPRVYVAPDSVRLGDYCFVGHGGYLAGAIEIGHFVMLAGQVAIVGGDHRIDRPTVPMIFSGREAPRRTIIEDDVWIGHGATVMSGIRIGEGSVIAAGAVVTKDVAPYSIMAGVPARFIRARFDPAAQTQHADRLRQYRLDGLRPAAWQGAPTLKNLLKE</sequence>
<dbReference type="RefSeq" id="WP_083270262.1">
    <property type="nucleotide sequence ID" value="NZ_CP016094.1"/>
</dbReference>
<accession>A0A1D8AVT1</accession>
<proteinExistence type="predicted"/>
<evidence type="ECO:0000256" key="3">
    <source>
        <dbReference type="ARBA" id="ARBA00023315"/>
    </source>
</evidence>
<keyword evidence="1 4" id="KW-0808">Transferase</keyword>
<dbReference type="EMBL" id="CP016094">
    <property type="protein sequence ID" value="AOS44992.1"/>
    <property type="molecule type" value="Genomic_DNA"/>
</dbReference>
<dbReference type="PROSITE" id="PS00101">
    <property type="entry name" value="HEXAPEP_TRANSFERASES"/>
    <property type="match status" value="1"/>
</dbReference>
<dbReference type="InterPro" id="IPR018357">
    <property type="entry name" value="Hexapep_transf_CS"/>
</dbReference>
<dbReference type="InterPro" id="IPR001451">
    <property type="entry name" value="Hexapep"/>
</dbReference>
<dbReference type="Proteomes" id="UP000095228">
    <property type="component" value="Chromosome"/>
</dbReference>